<protein>
    <submittedName>
        <fullName evidence="2">Uncharacterized protein</fullName>
    </submittedName>
</protein>
<dbReference type="Proteomes" id="UP000654075">
    <property type="component" value="Unassembled WGS sequence"/>
</dbReference>
<comment type="caution">
    <text evidence="2">The sequence shown here is derived from an EMBL/GenBank/DDBJ whole genome shotgun (WGS) entry which is preliminary data.</text>
</comment>
<evidence type="ECO:0000256" key="1">
    <source>
        <dbReference type="SAM" id="MobiDB-lite"/>
    </source>
</evidence>
<sequence length="67" mass="7426">VLRARQYRGQQELSGLWSRPGPLRGAQSRPCTDGARLLPRHAALRGRAERGTLELVPQTRVPKRGVA</sequence>
<gene>
    <name evidence="2" type="ORF">PGLA1383_LOCUS52644</name>
</gene>
<evidence type="ECO:0000313" key="2">
    <source>
        <dbReference type="EMBL" id="CAE8637264.1"/>
    </source>
</evidence>
<accession>A0A813HI62</accession>
<reference evidence="2" key="1">
    <citation type="submission" date="2021-02" db="EMBL/GenBank/DDBJ databases">
        <authorList>
            <person name="Dougan E. K."/>
            <person name="Rhodes N."/>
            <person name="Thang M."/>
            <person name="Chan C."/>
        </authorList>
    </citation>
    <scope>NUCLEOTIDE SEQUENCE</scope>
</reference>
<feature type="non-terminal residue" evidence="2">
    <location>
        <position position="1"/>
    </location>
</feature>
<dbReference type="AlphaFoldDB" id="A0A813HI62"/>
<evidence type="ECO:0000313" key="3">
    <source>
        <dbReference type="Proteomes" id="UP000654075"/>
    </source>
</evidence>
<organism evidence="2 3">
    <name type="scientific">Polarella glacialis</name>
    <name type="common">Dinoflagellate</name>
    <dbReference type="NCBI Taxonomy" id="89957"/>
    <lineage>
        <taxon>Eukaryota</taxon>
        <taxon>Sar</taxon>
        <taxon>Alveolata</taxon>
        <taxon>Dinophyceae</taxon>
        <taxon>Suessiales</taxon>
        <taxon>Suessiaceae</taxon>
        <taxon>Polarella</taxon>
    </lineage>
</organism>
<keyword evidence="3" id="KW-1185">Reference proteome</keyword>
<dbReference type="EMBL" id="CAJNNV010031665">
    <property type="protein sequence ID" value="CAE8637264.1"/>
    <property type="molecule type" value="Genomic_DNA"/>
</dbReference>
<feature type="non-terminal residue" evidence="2">
    <location>
        <position position="67"/>
    </location>
</feature>
<proteinExistence type="predicted"/>
<feature type="region of interest" description="Disordered" evidence="1">
    <location>
        <begin position="13"/>
        <end position="33"/>
    </location>
</feature>
<name>A0A813HI62_POLGL</name>